<evidence type="ECO:0000313" key="4">
    <source>
        <dbReference type="EMBL" id="GJM62823.1"/>
    </source>
</evidence>
<reference evidence="4 5" key="1">
    <citation type="submission" date="2021-12" db="EMBL/GenBank/DDBJ databases">
        <title>Genome sequencing of bacteria with rrn-lacking chromosome and rrn-plasmid.</title>
        <authorList>
            <person name="Anda M."/>
            <person name="Iwasaki W."/>
        </authorList>
    </citation>
    <scope>NUCLEOTIDE SEQUENCE [LARGE SCALE GENOMIC DNA]</scope>
    <source>
        <strain evidence="4 5">NBRC 15940</strain>
    </source>
</reference>
<dbReference type="InterPro" id="IPR003680">
    <property type="entry name" value="Flavodoxin_fold"/>
</dbReference>
<dbReference type="Proteomes" id="UP001310022">
    <property type="component" value="Unassembled WGS sequence"/>
</dbReference>
<dbReference type="Pfam" id="PF02525">
    <property type="entry name" value="Flavodoxin_2"/>
    <property type="match status" value="1"/>
</dbReference>
<dbReference type="GO" id="GO:0003955">
    <property type="term" value="F:NAD(P)H dehydrogenase (quinone) activity"/>
    <property type="evidence" value="ECO:0007669"/>
    <property type="project" value="TreeGrafter"/>
</dbReference>
<dbReference type="Gene3D" id="3.40.50.360">
    <property type="match status" value="1"/>
</dbReference>
<protein>
    <submittedName>
        <fullName evidence="4">NAD(P)H dehydrogenase</fullName>
    </submittedName>
</protein>
<dbReference type="InterPro" id="IPR029039">
    <property type="entry name" value="Flavoprotein-like_sf"/>
</dbReference>
<sequence length="200" mass="22697">MKHLVIIAHPNPTSLSFAYVDQIVKTTEENGHEVEVRNLYDIGFKATLDATDFGAFQQGESPEDIAKEQQWIKWADTISFVYPIWWTGMPAILKGYFDRVFAYGFAYSVNEDGSYNQHLSDKKVLVFNNHGAPAEYYDSAGFHDAFLKTSDEGIFNFTGMEVLKHHFFGNVINGSDELRKGYIATVKDTIERFFPATVEA</sequence>
<comment type="similarity">
    <text evidence="1">Belongs to the NAD(P)H dehydrogenase (quinone) family.</text>
</comment>
<evidence type="ECO:0000259" key="3">
    <source>
        <dbReference type="Pfam" id="PF02525"/>
    </source>
</evidence>
<dbReference type="GO" id="GO:0005829">
    <property type="term" value="C:cytosol"/>
    <property type="evidence" value="ECO:0007669"/>
    <property type="project" value="TreeGrafter"/>
</dbReference>
<evidence type="ECO:0000256" key="2">
    <source>
        <dbReference type="ARBA" id="ARBA00023002"/>
    </source>
</evidence>
<organism evidence="4 5">
    <name type="scientific">Persicobacter diffluens</name>
    <dbReference type="NCBI Taxonomy" id="981"/>
    <lineage>
        <taxon>Bacteria</taxon>
        <taxon>Pseudomonadati</taxon>
        <taxon>Bacteroidota</taxon>
        <taxon>Cytophagia</taxon>
        <taxon>Cytophagales</taxon>
        <taxon>Persicobacteraceae</taxon>
        <taxon>Persicobacter</taxon>
    </lineage>
</organism>
<keyword evidence="2" id="KW-0560">Oxidoreductase</keyword>
<proteinExistence type="inferred from homology"/>
<evidence type="ECO:0000313" key="5">
    <source>
        <dbReference type="Proteomes" id="UP001310022"/>
    </source>
</evidence>
<dbReference type="AlphaFoldDB" id="A0AAN4W1C8"/>
<keyword evidence="5" id="KW-1185">Reference proteome</keyword>
<gene>
    <name evidence="4" type="ORF">PEDI_33750</name>
</gene>
<dbReference type="PANTHER" id="PTHR10204:SF34">
    <property type="entry name" value="NAD(P)H DEHYDROGENASE [QUINONE] 1 ISOFORM 1"/>
    <property type="match status" value="1"/>
</dbReference>
<name>A0AAN4W1C8_9BACT</name>
<evidence type="ECO:0000256" key="1">
    <source>
        <dbReference type="ARBA" id="ARBA00006252"/>
    </source>
</evidence>
<dbReference type="InterPro" id="IPR051545">
    <property type="entry name" value="NAD(P)H_dehydrogenase_qn"/>
</dbReference>
<dbReference type="RefSeq" id="WP_338238057.1">
    <property type="nucleotide sequence ID" value="NZ_BQKE01000002.1"/>
</dbReference>
<dbReference type="EMBL" id="BQKE01000002">
    <property type="protein sequence ID" value="GJM62823.1"/>
    <property type="molecule type" value="Genomic_DNA"/>
</dbReference>
<dbReference type="SUPFAM" id="SSF52218">
    <property type="entry name" value="Flavoproteins"/>
    <property type="match status" value="1"/>
</dbReference>
<comment type="caution">
    <text evidence="4">The sequence shown here is derived from an EMBL/GenBank/DDBJ whole genome shotgun (WGS) entry which is preliminary data.</text>
</comment>
<feature type="domain" description="Flavodoxin-like fold" evidence="3">
    <location>
        <begin position="1"/>
        <end position="175"/>
    </location>
</feature>
<accession>A0AAN4W1C8</accession>
<dbReference type="PANTHER" id="PTHR10204">
    <property type="entry name" value="NAD P H OXIDOREDUCTASE-RELATED"/>
    <property type="match status" value="1"/>
</dbReference>